<evidence type="ECO:0000256" key="1">
    <source>
        <dbReference type="SAM" id="MobiDB-lite"/>
    </source>
</evidence>
<evidence type="ECO:0000313" key="4">
    <source>
        <dbReference type="Proteomes" id="UP000254425"/>
    </source>
</evidence>
<dbReference type="Gene3D" id="3.40.50.720">
    <property type="entry name" value="NAD(P)-binding Rossmann-like Domain"/>
    <property type="match status" value="1"/>
</dbReference>
<feature type="compositionally biased region" description="Gly residues" evidence="1">
    <location>
        <begin position="204"/>
        <end position="215"/>
    </location>
</feature>
<dbReference type="InterPro" id="IPR016040">
    <property type="entry name" value="NAD(P)-bd_dom"/>
</dbReference>
<dbReference type="Pfam" id="PF13460">
    <property type="entry name" value="NAD_binding_10"/>
    <property type="match status" value="1"/>
</dbReference>
<organism evidence="3 4">
    <name type="scientific">Streptomyces armeniacus</name>
    <dbReference type="NCBI Taxonomy" id="83291"/>
    <lineage>
        <taxon>Bacteria</taxon>
        <taxon>Bacillati</taxon>
        <taxon>Actinomycetota</taxon>
        <taxon>Actinomycetes</taxon>
        <taxon>Kitasatosporales</taxon>
        <taxon>Streptomycetaceae</taxon>
        <taxon>Streptomyces</taxon>
    </lineage>
</organism>
<dbReference type="AlphaFoldDB" id="A0A345XU51"/>
<dbReference type="PANTHER" id="PTHR43162:SF1">
    <property type="entry name" value="PRESTALK A DIFFERENTIATION PROTEIN A"/>
    <property type="match status" value="1"/>
</dbReference>
<evidence type="ECO:0000313" key="3">
    <source>
        <dbReference type="EMBL" id="AXK35167.1"/>
    </source>
</evidence>
<gene>
    <name evidence="3" type="ORF">DVA86_23520</name>
</gene>
<evidence type="ECO:0000259" key="2">
    <source>
        <dbReference type="Pfam" id="PF13460"/>
    </source>
</evidence>
<feature type="region of interest" description="Disordered" evidence="1">
    <location>
        <begin position="196"/>
        <end position="221"/>
    </location>
</feature>
<feature type="domain" description="NAD(P)-binding" evidence="2">
    <location>
        <begin position="8"/>
        <end position="193"/>
    </location>
</feature>
<dbReference type="SUPFAM" id="SSF51735">
    <property type="entry name" value="NAD(P)-binding Rossmann-fold domains"/>
    <property type="match status" value="1"/>
</dbReference>
<dbReference type="InterPro" id="IPR036291">
    <property type="entry name" value="NAD(P)-bd_dom_sf"/>
</dbReference>
<reference evidence="3 4" key="1">
    <citation type="submission" date="2018-07" db="EMBL/GenBank/DDBJ databases">
        <title>Draft genome of the type strain Streptomyces armeniacus ATCC 15676.</title>
        <authorList>
            <person name="Labana P."/>
            <person name="Gosse J.T."/>
            <person name="Boddy C.N."/>
        </authorList>
    </citation>
    <scope>NUCLEOTIDE SEQUENCE [LARGE SCALE GENOMIC DNA]</scope>
    <source>
        <strain evidence="3 4">ATCC 15676</strain>
    </source>
</reference>
<dbReference type="Proteomes" id="UP000254425">
    <property type="component" value="Chromosome"/>
</dbReference>
<sequence>MHMIAVTGATGNVGSALVAQLAAEGRPVRALSRRPDRTRLPEGGSAGAVDAVRADFADPPEGRGLEALFEGATGLFLHVGAVGGSTRSVVEAATRAGVRRIVVLSSGAISGHGDGGTADEANPIAAFHLAAERAVRAAAPEWTLLRPNAFAANAFSYAPQIRAGGDVVRGPYARAAMAPVHERDMAAVAAHALLNDGPEHAGRDGGPNGQGGPGSHHGAVHRLTGPASVTTAEQVRLIGDALGRPLRFEEVPEENAAEELYADMPRPFLRVMLDAFAASVGTPPEITTTVEDVTGVPARTFAEWAADHTADFR</sequence>
<keyword evidence="4" id="KW-1185">Reference proteome</keyword>
<dbReference type="KEGG" id="sarm:DVA86_23520"/>
<name>A0A345XU51_9ACTN</name>
<accession>A0A345XU51</accession>
<dbReference type="EMBL" id="CP031320">
    <property type="protein sequence ID" value="AXK35167.1"/>
    <property type="molecule type" value="Genomic_DNA"/>
</dbReference>
<dbReference type="PANTHER" id="PTHR43162">
    <property type="match status" value="1"/>
</dbReference>
<proteinExistence type="predicted"/>
<protein>
    <submittedName>
        <fullName evidence="3">NAD-dependent epimerase/dehydratase family protein</fullName>
    </submittedName>
</protein>
<dbReference type="InterPro" id="IPR051604">
    <property type="entry name" value="Ergot_Alk_Oxidoreductase"/>
</dbReference>